<dbReference type="RefSeq" id="WP_081144831.1">
    <property type="nucleotide sequence ID" value="NZ_LVYD01000001.1"/>
</dbReference>
<proteinExistence type="predicted"/>
<evidence type="ECO:0008006" key="3">
    <source>
        <dbReference type="Google" id="ProtNLM"/>
    </source>
</evidence>
<dbReference type="OrthoDB" id="5679620at2"/>
<comment type="caution">
    <text evidence="1">The sequence shown here is derived from an EMBL/GenBank/DDBJ whole genome shotgun (WGS) entry which is preliminary data.</text>
</comment>
<name>A0A1V9G994_9BACT</name>
<organism evidence="1 2">
    <name type="scientific">Niastella vici</name>
    <dbReference type="NCBI Taxonomy" id="1703345"/>
    <lineage>
        <taxon>Bacteria</taxon>
        <taxon>Pseudomonadati</taxon>
        <taxon>Bacteroidota</taxon>
        <taxon>Chitinophagia</taxon>
        <taxon>Chitinophagales</taxon>
        <taxon>Chitinophagaceae</taxon>
        <taxon>Niastella</taxon>
    </lineage>
</organism>
<dbReference type="Pfam" id="PF10008">
    <property type="entry name" value="DUF2251"/>
    <property type="match status" value="1"/>
</dbReference>
<dbReference type="AlphaFoldDB" id="A0A1V9G994"/>
<evidence type="ECO:0000313" key="1">
    <source>
        <dbReference type="EMBL" id="OQP67137.1"/>
    </source>
</evidence>
<accession>A0A1V9G994</accession>
<gene>
    <name evidence="1" type="ORF">A3860_01895</name>
</gene>
<dbReference type="Proteomes" id="UP000192796">
    <property type="component" value="Unassembled WGS sequence"/>
</dbReference>
<dbReference type="PIRSF" id="PIRSF007050">
    <property type="entry name" value="UPC007050"/>
    <property type="match status" value="1"/>
</dbReference>
<dbReference type="InterPro" id="IPR014449">
    <property type="entry name" value="UCP007050_HI0931"/>
</dbReference>
<sequence>MNGYLLREQAFTAGEDTFVESTSEENNYAVVFEDDTDTGYFYAIEIEPGSGKQNILDAVHIYNIEEVPEEHRKGNLKIIWSKNWLCCALIINNYCHAVFDFENHGGYCRNEFPPPNSIWTKGNRKLTNEMVAAFFS</sequence>
<dbReference type="STRING" id="1703345.A3860_01895"/>
<dbReference type="EMBL" id="LVYD01000001">
    <property type="protein sequence ID" value="OQP67137.1"/>
    <property type="molecule type" value="Genomic_DNA"/>
</dbReference>
<reference evidence="1 2" key="1">
    <citation type="submission" date="2016-03" db="EMBL/GenBank/DDBJ databases">
        <title>Niastella vici sp. nov., isolated from farmland soil.</title>
        <authorList>
            <person name="Chen L."/>
            <person name="Wang D."/>
            <person name="Yang S."/>
            <person name="Wang G."/>
        </authorList>
    </citation>
    <scope>NUCLEOTIDE SEQUENCE [LARGE SCALE GENOMIC DNA]</scope>
    <source>
        <strain evidence="1 2">DJ57</strain>
    </source>
</reference>
<evidence type="ECO:0000313" key="2">
    <source>
        <dbReference type="Proteomes" id="UP000192796"/>
    </source>
</evidence>
<keyword evidence="2" id="KW-1185">Reference proteome</keyword>
<protein>
    <recommendedName>
        <fullName evidence="3">DUF2251 domain-containing protein</fullName>
    </recommendedName>
</protein>